<organism evidence="1 2">
    <name type="scientific">Gossypium stocksii</name>
    <dbReference type="NCBI Taxonomy" id="47602"/>
    <lineage>
        <taxon>Eukaryota</taxon>
        <taxon>Viridiplantae</taxon>
        <taxon>Streptophyta</taxon>
        <taxon>Embryophyta</taxon>
        <taxon>Tracheophyta</taxon>
        <taxon>Spermatophyta</taxon>
        <taxon>Magnoliopsida</taxon>
        <taxon>eudicotyledons</taxon>
        <taxon>Gunneridae</taxon>
        <taxon>Pentapetalae</taxon>
        <taxon>rosids</taxon>
        <taxon>malvids</taxon>
        <taxon>Malvales</taxon>
        <taxon>Malvaceae</taxon>
        <taxon>Malvoideae</taxon>
        <taxon>Gossypium</taxon>
    </lineage>
</organism>
<dbReference type="EMBL" id="JAIQCV010000013">
    <property type="protein sequence ID" value="KAH1031694.1"/>
    <property type="molecule type" value="Genomic_DNA"/>
</dbReference>
<dbReference type="AlphaFoldDB" id="A0A9D3U8A2"/>
<reference evidence="1 2" key="1">
    <citation type="journal article" date="2021" name="Plant Biotechnol. J.">
        <title>Multi-omics assisted identification of the key and species-specific regulatory components of drought-tolerant mechanisms in Gossypium stocksii.</title>
        <authorList>
            <person name="Yu D."/>
            <person name="Ke L."/>
            <person name="Zhang D."/>
            <person name="Wu Y."/>
            <person name="Sun Y."/>
            <person name="Mei J."/>
            <person name="Sun J."/>
            <person name="Sun Y."/>
        </authorList>
    </citation>
    <scope>NUCLEOTIDE SEQUENCE [LARGE SCALE GENOMIC DNA]</scope>
    <source>
        <strain evidence="2">cv. E1</strain>
        <tissue evidence="1">Leaf</tissue>
    </source>
</reference>
<accession>A0A9D3U8A2</accession>
<dbReference type="Proteomes" id="UP000828251">
    <property type="component" value="Unassembled WGS sequence"/>
</dbReference>
<sequence>MAMMASNSHAEGSSGGVPTENGLVALALNLSSARCQRIETFRQGAVGWLHQSLDQVNKPQSTDPVKHWVSKCA</sequence>
<name>A0A9D3U8A2_9ROSI</name>
<keyword evidence="2" id="KW-1185">Reference proteome</keyword>
<proteinExistence type="predicted"/>
<gene>
    <name evidence="1" type="ORF">J1N35_043868</name>
</gene>
<comment type="caution">
    <text evidence="1">The sequence shown here is derived from an EMBL/GenBank/DDBJ whole genome shotgun (WGS) entry which is preliminary data.</text>
</comment>
<evidence type="ECO:0000313" key="2">
    <source>
        <dbReference type="Proteomes" id="UP000828251"/>
    </source>
</evidence>
<protein>
    <submittedName>
        <fullName evidence="1">Uncharacterized protein</fullName>
    </submittedName>
</protein>
<evidence type="ECO:0000313" key="1">
    <source>
        <dbReference type="EMBL" id="KAH1031694.1"/>
    </source>
</evidence>